<dbReference type="InterPro" id="IPR056924">
    <property type="entry name" value="SH3_Tf2-1"/>
</dbReference>
<name>A0AAP0KEE4_9MAGN</name>
<dbReference type="Gene3D" id="3.30.420.10">
    <property type="entry name" value="Ribonuclease H-like superfamily/Ribonuclease H"/>
    <property type="match status" value="1"/>
</dbReference>
<dbReference type="InterPro" id="IPR001584">
    <property type="entry name" value="Integrase_cat-core"/>
</dbReference>
<evidence type="ECO:0000313" key="2">
    <source>
        <dbReference type="EMBL" id="KAK9150470.1"/>
    </source>
</evidence>
<dbReference type="Proteomes" id="UP001420932">
    <property type="component" value="Unassembled WGS sequence"/>
</dbReference>
<accession>A0AAP0KEE4</accession>
<dbReference type="Pfam" id="PF17921">
    <property type="entry name" value="Integrase_H2C2"/>
    <property type="match status" value="1"/>
</dbReference>
<dbReference type="GO" id="GO:0003676">
    <property type="term" value="F:nucleic acid binding"/>
    <property type="evidence" value="ECO:0007669"/>
    <property type="project" value="InterPro"/>
</dbReference>
<dbReference type="InterPro" id="IPR012337">
    <property type="entry name" value="RNaseH-like_sf"/>
</dbReference>
<dbReference type="EMBL" id="JBBNAF010000004">
    <property type="protein sequence ID" value="KAK9150470.1"/>
    <property type="molecule type" value="Genomic_DNA"/>
</dbReference>
<evidence type="ECO:0000259" key="1">
    <source>
        <dbReference type="PROSITE" id="PS50994"/>
    </source>
</evidence>
<dbReference type="AlphaFoldDB" id="A0AAP0KEE4"/>
<organism evidence="2 3">
    <name type="scientific">Stephania yunnanensis</name>
    <dbReference type="NCBI Taxonomy" id="152371"/>
    <lineage>
        <taxon>Eukaryota</taxon>
        <taxon>Viridiplantae</taxon>
        <taxon>Streptophyta</taxon>
        <taxon>Embryophyta</taxon>
        <taxon>Tracheophyta</taxon>
        <taxon>Spermatophyta</taxon>
        <taxon>Magnoliopsida</taxon>
        <taxon>Ranunculales</taxon>
        <taxon>Menispermaceae</taxon>
        <taxon>Menispermoideae</taxon>
        <taxon>Cissampelideae</taxon>
        <taxon>Stephania</taxon>
    </lineage>
</organism>
<proteinExistence type="predicted"/>
<dbReference type="SUPFAM" id="SSF53098">
    <property type="entry name" value="Ribonuclease H-like"/>
    <property type="match status" value="1"/>
</dbReference>
<dbReference type="PANTHER" id="PTHR45835:SF99">
    <property type="entry name" value="CHROMO DOMAIN-CONTAINING PROTEIN-RELATED"/>
    <property type="match status" value="1"/>
</dbReference>
<dbReference type="PROSITE" id="PS50994">
    <property type="entry name" value="INTEGRASE"/>
    <property type="match status" value="1"/>
</dbReference>
<comment type="caution">
    <text evidence="2">The sequence shown here is derived from an EMBL/GenBank/DDBJ whole genome shotgun (WGS) entry which is preliminary data.</text>
</comment>
<sequence>MTHEYGLLEAAARLSQSDIANDTEVLIRPQVRLRTVSTQRVSEDQKADILYSRLSELAQSSECTDRTETTNQCLRFRGRLWISAVAELRDEILQDSHRSRFTVHPGRTKMYHDIKRYFLWPRMKTDISEYIKNCGICQQVKAEHRRPGGLLQPLPIPQWKWEDITMDFVRGLPRTVHRYDSIWVIVDRLTNSAHFIPVATHYTFDQLSVLFEREIIRLHGVPLTITSDRVAMYTSRMWRSMQEQYGTRLQFSTAFYPQTDGQTKRLIQTLEDMLGACVLEFGGSWEEYLPLCEFEYNNSYQASIEMAPFEALYDRPCRSPSCWAEPEDRNLLGPEIVVDHTEKVWQIRQKLKGAQERQKKYADMYRSDLTYDEGALVYLKVSPRKGHHRFGLKGKLAPRFIGPFKIKKRVGKVAYELELPPQMSGIHPVFHISMLRLAKSKAGERPTVDLSRLI</sequence>
<dbReference type="Pfam" id="PF24626">
    <property type="entry name" value="SH3_Tf2-1"/>
    <property type="match status" value="1"/>
</dbReference>
<protein>
    <recommendedName>
        <fullName evidence="1">Integrase catalytic domain-containing protein</fullName>
    </recommendedName>
</protein>
<dbReference type="InterPro" id="IPR036397">
    <property type="entry name" value="RNaseH_sf"/>
</dbReference>
<keyword evidence="3" id="KW-1185">Reference proteome</keyword>
<dbReference type="GO" id="GO:0015074">
    <property type="term" value="P:DNA integration"/>
    <property type="evidence" value="ECO:0007669"/>
    <property type="project" value="InterPro"/>
</dbReference>
<gene>
    <name evidence="2" type="ORF">Syun_008779</name>
</gene>
<dbReference type="InterPro" id="IPR041588">
    <property type="entry name" value="Integrase_H2C2"/>
</dbReference>
<evidence type="ECO:0000313" key="3">
    <source>
        <dbReference type="Proteomes" id="UP001420932"/>
    </source>
</evidence>
<reference evidence="2 3" key="1">
    <citation type="submission" date="2024-01" db="EMBL/GenBank/DDBJ databases">
        <title>Genome assemblies of Stephania.</title>
        <authorList>
            <person name="Yang L."/>
        </authorList>
    </citation>
    <scope>NUCLEOTIDE SEQUENCE [LARGE SCALE GENOMIC DNA]</scope>
    <source>
        <strain evidence="2">YNDBR</strain>
        <tissue evidence="2">Leaf</tissue>
    </source>
</reference>
<dbReference type="Gene3D" id="1.10.340.70">
    <property type="match status" value="1"/>
</dbReference>
<feature type="domain" description="Integrase catalytic" evidence="1">
    <location>
        <begin position="151"/>
        <end position="316"/>
    </location>
</feature>
<dbReference type="PANTHER" id="PTHR45835">
    <property type="entry name" value="YALI0A06105P"/>
    <property type="match status" value="1"/>
</dbReference>